<evidence type="ECO:0000313" key="2">
    <source>
        <dbReference type="Proteomes" id="UP000492820"/>
    </source>
</evidence>
<dbReference type="AlphaFoldDB" id="A0A068WM58"/>
<dbReference type="Proteomes" id="UP000492820">
    <property type="component" value="Unassembled WGS sequence"/>
</dbReference>
<accession>A0A068WM58</accession>
<dbReference type="WBParaSite" id="EgrG_000159000">
    <property type="protein sequence ID" value="EgrG_000159000"/>
    <property type="gene ID" value="EgrG_000159000"/>
</dbReference>
<protein>
    <submittedName>
        <fullName evidence="1 3">Lateral signaling target protein 2</fullName>
    </submittedName>
</protein>
<evidence type="ECO:0000313" key="1">
    <source>
        <dbReference type="EMBL" id="CDS21214.1"/>
    </source>
</evidence>
<dbReference type="OrthoDB" id="5872154at2759"/>
<evidence type="ECO:0000313" key="3">
    <source>
        <dbReference type="WBParaSite" id="EgrG_000159000"/>
    </source>
</evidence>
<proteinExistence type="predicted"/>
<name>A0A068WM58_ECHGR</name>
<reference evidence="3" key="3">
    <citation type="submission" date="2020-10" db="UniProtKB">
        <authorList>
            <consortium name="WormBaseParasite"/>
        </authorList>
    </citation>
    <scope>IDENTIFICATION</scope>
</reference>
<organism evidence="1">
    <name type="scientific">Echinococcus granulosus</name>
    <name type="common">Hydatid tapeworm</name>
    <dbReference type="NCBI Taxonomy" id="6210"/>
    <lineage>
        <taxon>Eukaryota</taxon>
        <taxon>Metazoa</taxon>
        <taxon>Spiralia</taxon>
        <taxon>Lophotrochozoa</taxon>
        <taxon>Platyhelminthes</taxon>
        <taxon>Cestoda</taxon>
        <taxon>Eucestoda</taxon>
        <taxon>Cyclophyllidea</taxon>
        <taxon>Taeniidae</taxon>
        <taxon>Echinococcus</taxon>
        <taxon>Echinococcus granulosus group</taxon>
    </lineage>
</organism>
<sequence length="192" mass="21659">MFAESTRDLTYLSRQLAVLRADQLWRLACWTSPFGLSDAEARCVDAATATVTGGGEGVVKSSTTQPPSLVFGWNTYGLHCIYKCIARVAGNLSANHPSEYRDILQHIVPISLPKRWYTFINDRPRTSSPSGSLKCLDIVEVAKQFAWDRTFQRYLVNEFFSCVKDNDLLTSERLLCDVSIIDTRDECQYTCI</sequence>
<reference evidence="1" key="2">
    <citation type="submission" date="2014-06" db="EMBL/GenBank/DDBJ databases">
        <authorList>
            <person name="Aslett M."/>
        </authorList>
    </citation>
    <scope>NUCLEOTIDE SEQUENCE</scope>
</reference>
<gene>
    <name evidence="1" type="ORF">EgrG_000159000</name>
</gene>
<dbReference type="EMBL" id="LK028583">
    <property type="protein sequence ID" value="CDS21214.1"/>
    <property type="molecule type" value="Genomic_DNA"/>
</dbReference>
<reference evidence="1 2" key="1">
    <citation type="journal article" date="2013" name="Nature">
        <title>The genomes of four tapeworm species reveal adaptations to parasitism.</title>
        <authorList>
            <person name="Tsai I.J."/>
            <person name="Zarowiecki M."/>
            <person name="Holroyd N."/>
            <person name="Garciarrubio A."/>
            <person name="Sanchez-Flores A."/>
            <person name="Brooks K.L."/>
            <person name="Tracey A."/>
            <person name="Bobes R.J."/>
            <person name="Fragoso G."/>
            <person name="Sciutto E."/>
            <person name="Aslett M."/>
            <person name="Beasley H."/>
            <person name="Bennett H.M."/>
            <person name="Cai J."/>
            <person name="Camicia F."/>
            <person name="Clark R."/>
            <person name="Cucher M."/>
            <person name="De Silva N."/>
            <person name="Day T.A."/>
            <person name="Deplazes P."/>
            <person name="Estrada K."/>
            <person name="Fernandez C."/>
            <person name="Holland P.W."/>
            <person name="Hou J."/>
            <person name="Hu S."/>
            <person name="Huckvale T."/>
            <person name="Hung S.S."/>
            <person name="Kamenetzky L."/>
            <person name="Keane J.A."/>
            <person name="Kiss F."/>
            <person name="Koziol U."/>
            <person name="Lambert O."/>
            <person name="Liu K."/>
            <person name="Luo X."/>
            <person name="Luo Y."/>
            <person name="Macchiaroli N."/>
            <person name="Nichol S."/>
            <person name="Paps J."/>
            <person name="Parkinson J."/>
            <person name="Pouchkina-Stantcheva N."/>
            <person name="Riddiford N."/>
            <person name="Rosenzvit M."/>
            <person name="Salinas G."/>
            <person name="Wasmuth J.D."/>
            <person name="Zamanian M."/>
            <person name="Zheng Y."/>
            <person name="Cai X."/>
            <person name="Soberon X."/>
            <person name="Olson P.D."/>
            <person name="Laclette J.P."/>
            <person name="Brehm K."/>
            <person name="Berriman M."/>
            <person name="Garciarrubio A."/>
            <person name="Bobes R.J."/>
            <person name="Fragoso G."/>
            <person name="Sanchez-Flores A."/>
            <person name="Estrada K."/>
            <person name="Cevallos M.A."/>
            <person name="Morett E."/>
            <person name="Gonzalez V."/>
            <person name="Portillo T."/>
            <person name="Ochoa-Leyva A."/>
            <person name="Jose M.V."/>
            <person name="Sciutto E."/>
            <person name="Landa A."/>
            <person name="Jimenez L."/>
            <person name="Valdes V."/>
            <person name="Carrero J.C."/>
            <person name="Larralde C."/>
            <person name="Morales-Montor J."/>
            <person name="Limon-Lason J."/>
            <person name="Soberon X."/>
            <person name="Laclette J.P."/>
        </authorList>
    </citation>
    <scope>NUCLEOTIDE SEQUENCE [LARGE SCALE GENOMIC DNA]</scope>
</reference>